<dbReference type="PANTHER" id="PTHR28075">
    <property type="entry name" value="CHROMOSOME 16, WHOLE GENOME SHOTGUN SEQUENCE"/>
    <property type="match status" value="1"/>
</dbReference>
<protein>
    <recommendedName>
        <fullName evidence="1">Rnh202 triple barrel domain-containing protein</fullName>
    </recommendedName>
</protein>
<dbReference type="Gene3D" id="1.10.20.120">
    <property type="match status" value="1"/>
</dbReference>
<feature type="domain" description="Rnh202 triple barrel" evidence="1">
    <location>
        <begin position="143"/>
        <end position="212"/>
    </location>
</feature>
<dbReference type="InterPro" id="IPR013726">
    <property type="entry name" value="Mitofissin"/>
</dbReference>
<evidence type="ECO:0000313" key="3">
    <source>
        <dbReference type="Proteomes" id="UP001214415"/>
    </source>
</evidence>
<dbReference type="PANTHER" id="PTHR28075:SF3">
    <property type="entry name" value="DUF1748-DOMAIN-CONTAINING PROTEIN"/>
    <property type="match status" value="1"/>
</dbReference>
<name>A0AAF0J0G7_9BASI</name>
<keyword evidence="3" id="KW-1185">Reference proteome</keyword>
<dbReference type="Pfam" id="PF08520">
    <property type="entry name" value="Mitofissin"/>
    <property type="match status" value="1"/>
</dbReference>
<dbReference type="GO" id="GO:0005737">
    <property type="term" value="C:cytoplasm"/>
    <property type="evidence" value="ECO:0007669"/>
    <property type="project" value="TreeGrafter"/>
</dbReference>
<organism evidence="2 3">
    <name type="scientific">Malassezia equina</name>
    <dbReference type="NCBI Taxonomy" id="1381935"/>
    <lineage>
        <taxon>Eukaryota</taxon>
        <taxon>Fungi</taxon>
        <taxon>Dikarya</taxon>
        <taxon>Basidiomycota</taxon>
        <taxon>Ustilaginomycotina</taxon>
        <taxon>Malasseziomycetes</taxon>
        <taxon>Malasseziales</taxon>
        <taxon>Malasseziaceae</taxon>
        <taxon>Malassezia</taxon>
    </lineage>
</organism>
<evidence type="ECO:0000313" key="2">
    <source>
        <dbReference type="EMBL" id="WFD24966.1"/>
    </source>
</evidence>
<gene>
    <name evidence="2" type="ORF">MEQU1_003673</name>
</gene>
<dbReference type="Proteomes" id="UP001214415">
    <property type="component" value="Chromosome 8"/>
</dbReference>
<sequence>MMGRLLHYAADALMVSTILAGIKQTSGITPDITQVSEPSVRQAVYYYLSAGEYIFDKALAFAQSSSHFRPAEPINPLSLFNKEVHSNLRQYSHSDTPSPGWAEAPLEPARVPPPRKASHFAMAPDVRARPPIALAYPANVSAAAPARLYVLPHPRSGVPTYFSVQDDATYELLLVRPDQRAGRSWMLAPGEGASMPGHILRDGALYVLSPMDPAFLLLGLLACTWGERRFCPRDDLAETAAEHHAARRAAELTARAPDAAPAMTPSWPDITAVLALPAMQAPLRRLCATQTEPSALDGLVYRLDEAKVYALFDRKIERVLHDAADVIEVQSQRQCGASATDAEIAAAQRRVATRLVAAYVPVPMEEAWRAQRQVT</sequence>
<evidence type="ECO:0000259" key="1">
    <source>
        <dbReference type="Pfam" id="PF17745"/>
    </source>
</evidence>
<proteinExistence type="predicted"/>
<reference evidence="2" key="1">
    <citation type="submission" date="2023-03" db="EMBL/GenBank/DDBJ databases">
        <title>Mating type loci evolution in Malassezia.</title>
        <authorList>
            <person name="Coelho M.A."/>
        </authorList>
    </citation>
    <scope>NUCLEOTIDE SEQUENCE</scope>
    <source>
        <strain evidence="2">CBS 12830</strain>
    </source>
</reference>
<dbReference type="EMBL" id="CP119907">
    <property type="protein sequence ID" value="WFD24966.1"/>
    <property type="molecule type" value="Genomic_DNA"/>
</dbReference>
<dbReference type="AlphaFoldDB" id="A0AAF0J0G7"/>
<dbReference type="Pfam" id="PF17745">
    <property type="entry name" value="Ydr279_N"/>
    <property type="match status" value="1"/>
</dbReference>
<accession>A0AAF0J0G7</accession>
<dbReference type="InterPro" id="IPR041195">
    <property type="entry name" value="Rnh202_N"/>
</dbReference>